<dbReference type="SUPFAM" id="SSF53098">
    <property type="entry name" value="Ribonuclease H-like"/>
    <property type="match status" value="1"/>
</dbReference>
<dbReference type="AlphaFoldDB" id="A0A2N9FQ66"/>
<sequence>MGGQDLSCHLCGKAEESDIHIFFECPVAKKIWFGCSWCLRTDEVHPTNSEDILKFVLDPPPYGQRHEEALEHCSIKLAITIEAICNLRNTVAHDNGKVNHRTIINNLELRVQEHIAATCNGESLKPQGPLRSSCPPIGTIKLNVDAAVLKDHTQLAVVARDDQGQVLKAWSKEHILCQPMQAEASAIQWALNLAKDDRFENIILEGDAKICFDALNEISFAANWDPLVIICN</sequence>
<dbReference type="Pfam" id="PF13456">
    <property type="entry name" value="RVT_3"/>
    <property type="match status" value="1"/>
</dbReference>
<dbReference type="InterPro" id="IPR053151">
    <property type="entry name" value="RNase_H-like"/>
</dbReference>
<dbReference type="InterPro" id="IPR012337">
    <property type="entry name" value="RNaseH-like_sf"/>
</dbReference>
<proteinExistence type="predicted"/>
<dbReference type="InterPro" id="IPR002156">
    <property type="entry name" value="RNaseH_domain"/>
</dbReference>
<name>A0A2N9FQ66_FAGSY</name>
<feature type="domain" description="RNase H type-1" evidence="1">
    <location>
        <begin position="143"/>
        <end position="219"/>
    </location>
</feature>
<dbReference type="GO" id="GO:0004523">
    <property type="term" value="F:RNA-DNA hybrid ribonuclease activity"/>
    <property type="evidence" value="ECO:0007669"/>
    <property type="project" value="InterPro"/>
</dbReference>
<reference evidence="2" key="1">
    <citation type="submission" date="2018-02" db="EMBL/GenBank/DDBJ databases">
        <authorList>
            <person name="Cohen D.B."/>
            <person name="Kent A.D."/>
        </authorList>
    </citation>
    <scope>NUCLEOTIDE SEQUENCE</scope>
</reference>
<gene>
    <name evidence="2" type="ORF">FSB_LOCUS17157</name>
</gene>
<dbReference type="EMBL" id="OIVN01001056">
    <property type="protein sequence ID" value="SPC89275.1"/>
    <property type="molecule type" value="Genomic_DNA"/>
</dbReference>
<dbReference type="PANTHER" id="PTHR47723:SF21">
    <property type="entry name" value="POLYNUCLEOTIDYL TRANSFERASE, RIBONUCLEASE H-LIKE SUPERFAMILY PROTEIN"/>
    <property type="match status" value="1"/>
</dbReference>
<evidence type="ECO:0000259" key="1">
    <source>
        <dbReference type="Pfam" id="PF13456"/>
    </source>
</evidence>
<organism evidence="2">
    <name type="scientific">Fagus sylvatica</name>
    <name type="common">Beechnut</name>
    <dbReference type="NCBI Taxonomy" id="28930"/>
    <lineage>
        <taxon>Eukaryota</taxon>
        <taxon>Viridiplantae</taxon>
        <taxon>Streptophyta</taxon>
        <taxon>Embryophyta</taxon>
        <taxon>Tracheophyta</taxon>
        <taxon>Spermatophyta</taxon>
        <taxon>Magnoliopsida</taxon>
        <taxon>eudicotyledons</taxon>
        <taxon>Gunneridae</taxon>
        <taxon>Pentapetalae</taxon>
        <taxon>rosids</taxon>
        <taxon>fabids</taxon>
        <taxon>Fagales</taxon>
        <taxon>Fagaceae</taxon>
        <taxon>Fagus</taxon>
    </lineage>
</organism>
<accession>A0A2N9FQ66</accession>
<protein>
    <recommendedName>
        <fullName evidence="1">RNase H type-1 domain-containing protein</fullName>
    </recommendedName>
</protein>
<dbReference type="PANTHER" id="PTHR47723">
    <property type="entry name" value="OS05G0353850 PROTEIN"/>
    <property type="match status" value="1"/>
</dbReference>
<evidence type="ECO:0000313" key="2">
    <source>
        <dbReference type="EMBL" id="SPC89275.1"/>
    </source>
</evidence>
<dbReference type="Gene3D" id="3.30.420.10">
    <property type="entry name" value="Ribonuclease H-like superfamily/Ribonuclease H"/>
    <property type="match status" value="1"/>
</dbReference>
<dbReference type="GO" id="GO:0003676">
    <property type="term" value="F:nucleic acid binding"/>
    <property type="evidence" value="ECO:0007669"/>
    <property type="project" value="InterPro"/>
</dbReference>
<dbReference type="InterPro" id="IPR036397">
    <property type="entry name" value="RNaseH_sf"/>
</dbReference>